<feature type="domain" description="TPM" evidence="3">
    <location>
        <begin position="48"/>
        <end position="159"/>
    </location>
</feature>
<organism evidence="4 5">
    <name type="scientific">Corynebacterium pseudogenitalium</name>
    <dbReference type="NCBI Taxonomy" id="38303"/>
    <lineage>
        <taxon>Bacteria</taxon>
        <taxon>Bacillati</taxon>
        <taxon>Actinomycetota</taxon>
        <taxon>Actinomycetes</taxon>
        <taxon>Mycobacteriales</taxon>
        <taxon>Corynebacteriaceae</taxon>
        <taxon>Corynebacterium</taxon>
    </lineage>
</organism>
<dbReference type="RefSeq" id="WP_256001474.1">
    <property type="nucleotide sequence ID" value="NZ_JAGPYW010000021.1"/>
</dbReference>
<dbReference type="EMBL" id="JAGPYW010000021">
    <property type="protein sequence ID" value="MCQ4615176.1"/>
    <property type="molecule type" value="Genomic_DNA"/>
</dbReference>
<feature type="coiled-coil region" evidence="1">
    <location>
        <begin position="433"/>
        <end position="464"/>
    </location>
</feature>
<dbReference type="Pfam" id="PF04536">
    <property type="entry name" value="TPM_phosphatase"/>
    <property type="match status" value="1"/>
</dbReference>
<dbReference type="InterPro" id="IPR007621">
    <property type="entry name" value="TPM_dom"/>
</dbReference>
<dbReference type="Gene3D" id="3.10.310.50">
    <property type="match status" value="1"/>
</dbReference>
<reference evidence="4 5" key="1">
    <citation type="submission" date="2021-04" db="EMBL/GenBank/DDBJ databases">
        <title>Corynebacterium genitalium sp. nov. and Corynebacterium genitalium sp. nov., two new species of the genus Corynebacterium.</title>
        <authorList>
            <person name="Jaen-Luchoro D."/>
            <person name="Pinyeiro-Iglesias B."/>
            <person name="Al-Shaer S."/>
            <person name="Karlsson R."/>
            <person name="Gonzales-Siles L."/>
            <person name="Cardew S."/>
            <person name="Jensie-Markopolous S."/>
            <person name="Ohlen M."/>
            <person name="Inganas E."/>
            <person name="Moore E.R.B."/>
        </authorList>
    </citation>
    <scope>NUCLEOTIDE SEQUENCE [LARGE SCALE GENOMIC DNA]</scope>
    <source>
        <strain evidence="4 5">CCUG 55013</strain>
    </source>
</reference>
<dbReference type="Proteomes" id="UP001205080">
    <property type="component" value="Unassembled WGS sequence"/>
</dbReference>
<evidence type="ECO:0000256" key="2">
    <source>
        <dbReference type="SAM" id="SignalP"/>
    </source>
</evidence>
<protein>
    <submittedName>
        <fullName evidence="4">TPM domain-containing protein</fullName>
    </submittedName>
</protein>
<comment type="caution">
    <text evidence="4">The sequence shown here is derived from an EMBL/GenBank/DDBJ whole genome shotgun (WGS) entry which is preliminary data.</text>
</comment>
<proteinExistence type="predicted"/>
<evidence type="ECO:0000313" key="4">
    <source>
        <dbReference type="EMBL" id="MCQ4615176.1"/>
    </source>
</evidence>
<evidence type="ECO:0000259" key="3">
    <source>
        <dbReference type="Pfam" id="PF04536"/>
    </source>
</evidence>
<feature type="signal peptide" evidence="2">
    <location>
        <begin position="1"/>
        <end position="29"/>
    </location>
</feature>
<name>A0ABD4TWJ4_9CORY</name>
<keyword evidence="1" id="KW-0175">Coiled coil</keyword>
<feature type="chain" id="PRO_5044847308" evidence="2">
    <location>
        <begin position="30"/>
        <end position="675"/>
    </location>
</feature>
<evidence type="ECO:0000313" key="5">
    <source>
        <dbReference type="Proteomes" id="UP001205080"/>
    </source>
</evidence>
<dbReference type="AlphaFoldDB" id="A0ABD4TWJ4"/>
<sequence length="675" mass="70793">MTKRNYRLLAAAPLFVGGALLAVAPVAQAAAPSVSVLALQPSLLTTPVTDEAGVLTPGEISQVEDAIAQVSAQKGRSVRVVFLDSFAGTPPSQWTEDAVRANGPNTAVIAISPDERAYSVTTGEQWSSAEADAIDQAAYARLVQSDWAGAALAAVEAAGSASAGSSGTGSGSGGGEATGLIAGGAGLAAVAGGGYWAVSRRKNKQHREAQVASARELAPGDADSLNRLPTSTLDAVAQETLVTADESVQQGQEELRLATSEFGADRVRPFTAAMNSATTALQRAFRTQQALHDAIPETEPERRAMLIDIITSARTAEASLRAKTEEFNSMRDVLMRAPEEIEKVMQRTVDLRSRLEPAKQQLAALREQYPAQMLHSIDGNVELAAESLDEAEAQLDKARGLAARPAGEQGPLLDVLSAATRAVELSDHNLSAIEHADANIRTAKENLSSLIQEIRDEIEQIGQLEGARAQGADIDVAALDRVTATAREAIANIGDRDTTDPLSLYADLSDVDAQLDAEIERAEGAAHDQSRALTMFDQQMQVATTQIQSAEDMIRSRGRIISSQPRTLLAQAQREYAEAQQRRTSNTREAIEYARQATTTARRAIQAAKDDLDQYRRAQARDTANSMAQAVLWGSILSGGGNHGGGFGGGGFGGGGGFSGGGGGGGGMNTRGGTF</sequence>
<keyword evidence="2" id="KW-0732">Signal</keyword>
<evidence type="ECO:0000256" key="1">
    <source>
        <dbReference type="SAM" id="Coils"/>
    </source>
</evidence>
<accession>A0ABD4TWJ4</accession>
<gene>
    <name evidence="4" type="ORF">KBX22_10650</name>
</gene>